<feature type="region of interest" description="Disordered" evidence="1">
    <location>
        <begin position="1"/>
        <end position="22"/>
    </location>
</feature>
<protein>
    <recommendedName>
        <fullName evidence="4">DH domain-containing protein</fullName>
    </recommendedName>
</protein>
<dbReference type="Gene3D" id="1.20.900.10">
    <property type="entry name" value="Dbl homology (DH) domain"/>
    <property type="match status" value="1"/>
</dbReference>
<dbReference type="InterPro" id="IPR035899">
    <property type="entry name" value="DBL_dom_sf"/>
</dbReference>
<dbReference type="OrthoDB" id="6424969at2759"/>
<reference evidence="2 3" key="1">
    <citation type="submission" date="2019-07" db="EMBL/GenBank/DDBJ databases">
        <title>Draft genome assembly of a fouling barnacle, Amphibalanus amphitrite (Darwin, 1854): The first reference genome for Thecostraca.</title>
        <authorList>
            <person name="Kim W."/>
        </authorList>
    </citation>
    <scope>NUCLEOTIDE SEQUENCE [LARGE SCALE GENOMIC DNA]</scope>
    <source>
        <strain evidence="2">SNU_AA5</strain>
        <tissue evidence="2">Soma without cirri and trophi</tissue>
    </source>
</reference>
<accession>A0A6A4WQB4</accession>
<name>A0A6A4WQB4_AMPAM</name>
<evidence type="ECO:0000313" key="3">
    <source>
        <dbReference type="Proteomes" id="UP000440578"/>
    </source>
</evidence>
<keyword evidence="3" id="KW-1185">Reference proteome</keyword>
<proteinExistence type="predicted"/>
<comment type="caution">
    <text evidence="2">The sequence shown here is derived from an EMBL/GenBank/DDBJ whole genome shotgun (WGS) entry which is preliminary data.</text>
</comment>
<dbReference type="Proteomes" id="UP000440578">
    <property type="component" value="Unassembled WGS sequence"/>
</dbReference>
<gene>
    <name evidence="2" type="ORF">FJT64_019345</name>
</gene>
<evidence type="ECO:0000256" key="1">
    <source>
        <dbReference type="SAM" id="MobiDB-lite"/>
    </source>
</evidence>
<sequence>MEEAELLHTSGDEEDTMTDDGRATDARYRLTECLLAGERRYLTSVRSLEHVYGTPLRKLSSISAEEHRQLFTGIQPVCSVSAMLISKVRECERWGSVVRVLW</sequence>
<dbReference type="AlphaFoldDB" id="A0A6A4WQB4"/>
<dbReference type="EMBL" id="VIIS01000390">
    <property type="protein sequence ID" value="KAF0309537.1"/>
    <property type="molecule type" value="Genomic_DNA"/>
</dbReference>
<organism evidence="2 3">
    <name type="scientific">Amphibalanus amphitrite</name>
    <name type="common">Striped barnacle</name>
    <name type="synonym">Balanus amphitrite</name>
    <dbReference type="NCBI Taxonomy" id="1232801"/>
    <lineage>
        <taxon>Eukaryota</taxon>
        <taxon>Metazoa</taxon>
        <taxon>Ecdysozoa</taxon>
        <taxon>Arthropoda</taxon>
        <taxon>Crustacea</taxon>
        <taxon>Multicrustacea</taxon>
        <taxon>Cirripedia</taxon>
        <taxon>Thoracica</taxon>
        <taxon>Thoracicalcarea</taxon>
        <taxon>Balanomorpha</taxon>
        <taxon>Balanoidea</taxon>
        <taxon>Balanidae</taxon>
        <taxon>Amphibalaninae</taxon>
        <taxon>Amphibalanus</taxon>
    </lineage>
</organism>
<dbReference type="SUPFAM" id="SSF48065">
    <property type="entry name" value="DBL homology domain (DH-domain)"/>
    <property type="match status" value="1"/>
</dbReference>
<evidence type="ECO:0000313" key="2">
    <source>
        <dbReference type="EMBL" id="KAF0309537.1"/>
    </source>
</evidence>
<evidence type="ECO:0008006" key="4">
    <source>
        <dbReference type="Google" id="ProtNLM"/>
    </source>
</evidence>